<dbReference type="Proteomes" id="UP000887013">
    <property type="component" value="Unassembled WGS sequence"/>
</dbReference>
<accession>A0A8X6MR33</accession>
<proteinExistence type="predicted"/>
<gene>
    <name evidence="1" type="ORF">NPIL_454471</name>
</gene>
<sequence>DVEVVSSLSRENREGKSKVRVEFDSQPWPKYSSLEFAFFL</sequence>
<reference evidence="1" key="1">
    <citation type="submission" date="2020-08" db="EMBL/GenBank/DDBJ databases">
        <title>Multicomponent nature underlies the extraordinary mechanical properties of spider dragline silk.</title>
        <authorList>
            <person name="Kono N."/>
            <person name="Nakamura H."/>
            <person name="Mori M."/>
            <person name="Yoshida Y."/>
            <person name="Ohtoshi R."/>
            <person name="Malay A.D."/>
            <person name="Moran D.A.P."/>
            <person name="Tomita M."/>
            <person name="Numata K."/>
            <person name="Arakawa K."/>
        </authorList>
    </citation>
    <scope>NUCLEOTIDE SEQUENCE</scope>
</reference>
<dbReference type="EMBL" id="BMAW01049905">
    <property type="protein sequence ID" value="GFS73173.1"/>
    <property type="molecule type" value="Genomic_DNA"/>
</dbReference>
<feature type="non-terminal residue" evidence="1">
    <location>
        <position position="1"/>
    </location>
</feature>
<feature type="non-terminal residue" evidence="1">
    <location>
        <position position="40"/>
    </location>
</feature>
<keyword evidence="2" id="KW-1185">Reference proteome</keyword>
<evidence type="ECO:0000313" key="2">
    <source>
        <dbReference type="Proteomes" id="UP000887013"/>
    </source>
</evidence>
<evidence type="ECO:0000313" key="1">
    <source>
        <dbReference type="EMBL" id="GFS73173.1"/>
    </source>
</evidence>
<name>A0A8X6MR33_NEPPI</name>
<organism evidence="1 2">
    <name type="scientific">Nephila pilipes</name>
    <name type="common">Giant wood spider</name>
    <name type="synonym">Nephila maculata</name>
    <dbReference type="NCBI Taxonomy" id="299642"/>
    <lineage>
        <taxon>Eukaryota</taxon>
        <taxon>Metazoa</taxon>
        <taxon>Ecdysozoa</taxon>
        <taxon>Arthropoda</taxon>
        <taxon>Chelicerata</taxon>
        <taxon>Arachnida</taxon>
        <taxon>Araneae</taxon>
        <taxon>Araneomorphae</taxon>
        <taxon>Entelegynae</taxon>
        <taxon>Araneoidea</taxon>
        <taxon>Nephilidae</taxon>
        <taxon>Nephila</taxon>
    </lineage>
</organism>
<comment type="caution">
    <text evidence="1">The sequence shown here is derived from an EMBL/GenBank/DDBJ whole genome shotgun (WGS) entry which is preliminary data.</text>
</comment>
<dbReference type="AlphaFoldDB" id="A0A8X6MR33"/>
<protein>
    <submittedName>
        <fullName evidence="1">Uncharacterized protein</fullName>
    </submittedName>
</protein>